<gene>
    <name evidence="2" type="ORF">ESZ50_03125</name>
</gene>
<feature type="transmembrane region" description="Helical" evidence="1">
    <location>
        <begin position="88"/>
        <end position="105"/>
    </location>
</feature>
<name>A0A6C2C7S7_9LACO</name>
<sequence>MQYLVLVGAVVSFSFGSFYIYSTLKGRVQPNKVTWLLWAIAPLIATLAAISNGVTWSVIPVFMSGFMPLLIFIASFLNKDAYWDISRFDLIVGAVSILALVIWQLTKNPVLAIWFSILADGLAAVPTAYKAWKFPETETPIFFMGGIFSASTTFFAVTDWNFISIAFPIYLISLDITMILIINRKRLMTLLGA</sequence>
<dbReference type="RefSeq" id="WP_148622142.1">
    <property type="nucleotide sequence ID" value="NZ_SDGZ01000010.1"/>
</dbReference>
<feature type="transmembrane region" description="Helical" evidence="1">
    <location>
        <begin position="141"/>
        <end position="157"/>
    </location>
</feature>
<dbReference type="EMBL" id="SDGZ01000010">
    <property type="protein sequence ID" value="TYC50061.1"/>
    <property type="molecule type" value="Genomic_DNA"/>
</dbReference>
<feature type="transmembrane region" description="Helical" evidence="1">
    <location>
        <begin position="33"/>
        <end position="50"/>
    </location>
</feature>
<keyword evidence="1" id="KW-0472">Membrane</keyword>
<dbReference type="Proteomes" id="UP000371977">
    <property type="component" value="Unassembled WGS sequence"/>
</dbReference>
<accession>A0A6C2C7S7</accession>
<evidence type="ECO:0000313" key="3">
    <source>
        <dbReference type="Proteomes" id="UP000371977"/>
    </source>
</evidence>
<reference evidence="2 3" key="1">
    <citation type="submission" date="2019-01" db="EMBL/GenBank/DDBJ databases">
        <title>Weissella sp. nov., a novel lactic acid bacterium isolated from animal feces.</title>
        <authorList>
            <person name="Wang L.-T."/>
        </authorList>
    </citation>
    <scope>NUCLEOTIDE SEQUENCE [LARGE SCALE GENOMIC DNA]</scope>
    <source>
        <strain evidence="2 3">8H-2</strain>
    </source>
</reference>
<keyword evidence="1" id="KW-0812">Transmembrane</keyword>
<evidence type="ECO:0000256" key="1">
    <source>
        <dbReference type="SAM" id="Phobius"/>
    </source>
</evidence>
<dbReference type="OrthoDB" id="2242787at2"/>
<comment type="caution">
    <text evidence="2">The sequence shown here is derived from an EMBL/GenBank/DDBJ whole genome shotgun (WGS) entry which is preliminary data.</text>
</comment>
<feature type="transmembrane region" description="Helical" evidence="1">
    <location>
        <begin position="111"/>
        <end position="129"/>
    </location>
</feature>
<proteinExistence type="predicted"/>
<feature type="transmembrane region" description="Helical" evidence="1">
    <location>
        <begin position="6"/>
        <end position="24"/>
    </location>
</feature>
<keyword evidence="1" id="KW-1133">Transmembrane helix</keyword>
<organism evidence="2 3">
    <name type="scientific">Weissella muntiaci</name>
    <dbReference type="NCBI Taxonomy" id="2508881"/>
    <lineage>
        <taxon>Bacteria</taxon>
        <taxon>Bacillati</taxon>
        <taxon>Bacillota</taxon>
        <taxon>Bacilli</taxon>
        <taxon>Lactobacillales</taxon>
        <taxon>Lactobacillaceae</taxon>
        <taxon>Weissella</taxon>
    </lineage>
</organism>
<dbReference type="AlphaFoldDB" id="A0A6C2C7S7"/>
<evidence type="ECO:0000313" key="2">
    <source>
        <dbReference type="EMBL" id="TYC50061.1"/>
    </source>
</evidence>
<keyword evidence="3" id="KW-1185">Reference proteome</keyword>
<feature type="transmembrane region" description="Helical" evidence="1">
    <location>
        <begin position="56"/>
        <end position="76"/>
    </location>
</feature>
<feature type="transmembrane region" description="Helical" evidence="1">
    <location>
        <begin position="163"/>
        <end position="182"/>
    </location>
</feature>
<protein>
    <submittedName>
        <fullName evidence="2">Uncharacterized protein</fullName>
    </submittedName>
</protein>